<evidence type="ECO:0000313" key="1">
    <source>
        <dbReference type="EMBL" id="SMX30791.1"/>
    </source>
</evidence>
<dbReference type="EMBL" id="FXYE01000001">
    <property type="protein sequence ID" value="SMX30791.1"/>
    <property type="molecule type" value="Genomic_DNA"/>
</dbReference>
<dbReference type="Proteomes" id="UP000202922">
    <property type="component" value="Unassembled WGS sequence"/>
</dbReference>
<sequence length="115" mass="13014">MSEFLPKEVREGLEKARKAALRRKNRLRVRAGEDMYPVLRFWSGGFALDAETAPHLRGLVDVFDGSRHLYQALIMASSEEGGELIFEFKRNTAAVDKAPLDFVRDKDAPIALLPR</sequence>
<gene>
    <name evidence="1" type="ORF">COL8621_00122</name>
</gene>
<dbReference type="OrthoDB" id="7658488at2"/>
<evidence type="ECO:0000313" key="2">
    <source>
        <dbReference type="Proteomes" id="UP000202922"/>
    </source>
</evidence>
<accession>A0A238JJE5</accession>
<reference evidence="2" key="1">
    <citation type="submission" date="2017-05" db="EMBL/GenBank/DDBJ databases">
        <authorList>
            <person name="Rodrigo-Torres L."/>
            <person name="Arahal R. D."/>
            <person name="Lucena T."/>
        </authorList>
    </citation>
    <scope>NUCLEOTIDE SEQUENCE [LARGE SCALE GENOMIC DNA]</scope>
    <source>
        <strain evidence="2">CECT 8621</strain>
    </source>
</reference>
<organism evidence="1 2">
    <name type="scientific">Actibacterium lipolyticum</name>
    <dbReference type="NCBI Taxonomy" id="1524263"/>
    <lineage>
        <taxon>Bacteria</taxon>
        <taxon>Pseudomonadati</taxon>
        <taxon>Pseudomonadota</taxon>
        <taxon>Alphaproteobacteria</taxon>
        <taxon>Rhodobacterales</taxon>
        <taxon>Roseobacteraceae</taxon>
        <taxon>Actibacterium</taxon>
    </lineage>
</organism>
<dbReference type="AlphaFoldDB" id="A0A238JJE5"/>
<dbReference type="RefSeq" id="WP_093965251.1">
    <property type="nucleotide sequence ID" value="NZ_FXYE01000001.1"/>
</dbReference>
<proteinExistence type="predicted"/>
<protein>
    <submittedName>
        <fullName evidence="1">Uncharacterized protein</fullName>
    </submittedName>
</protein>
<keyword evidence="2" id="KW-1185">Reference proteome</keyword>
<name>A0A238JJE5_9RHOB</name>